<evidence type="ECO:0000313" key="1">
    <source>
        <dbReference type="EMBL" id="CAE8672615.1"/>
    </source>
</evidence>
<dbReference type="Proteomes" id="UP000626109">
    <property type="component" value="Unassembled WGS sequence"/>
</dbReference>
<dbReference type="AlphaFoldDB" id="A0A813J3X0"/>
<comment type="caution">
    <text evidence="1">The sequence shown here is derived from an EMBL/GenBank/DDBJ whole genome shotgun (WGS) entry which is preliminary data.</text>
</comment>
<reference evidence="1" key="1">
    <citation type="submission" date="2021-02" db="EMBL/GenBank/DDBJ databases">
        <authorList>
            <person name="Dougan E. K."/>
            <person name="Rhodes N."/>
            <person name="Thang M."/>
            <person name="Chan C."/>
        </authorList>
    </citation>
    <scope>NUCLEOTIDE SEQUENCE</scope>
</reference>
<accession>A0A813J3X0</accession>
<sequence>MVFMQDDWKWKGFEECFRPDLDFQSLEPYYVQRRSSYWRNAATEQCARDIAGVFNLTSFFPPKKEPVYGMHPFGAFAVGRKNVLKHPLSRYKEAYANILKPRCHDGPLELDKISDAALKRKGYGSDEQGIPIDNIVGSRQYATGGLMFEYMEHMIFGHKPLKMKPMWKRNRHGRWTTSRNPCDLFVSKRDCPGSLCFS</sequence>
<dbReference type="EMBL" id="CAJNNW010036461">
    <property type="protein sequence ID" value="CAE8734596.1"/>
    <property type="molecule type" value="Genomic_DNA"/>
</dbReference>
<proteinExistence type="predicted"/>
<name>A0A813J3X0_POLGL</name>
<organism evidence="1 3">
    <name type="scientific">Polarella glacialis</name>
    <name type="common">Dinoflagellate</name>
    <dbReference type="NCBI Taxonomy" id="89957"/>
    <lineage>
        <taxon>Eukaryota</taxon>
        <taxon>Sar</taxon>
        <taxon>Alveolata</taxon>
        <taxon>Dinophyceae</taxon>
        <taxon>Suessiales</taxon>
        <taxon>Suessiaceae</taxon>
        <taxon>Polarella</taxon>
    </lineage>
</organism>
<dbReference type="EMBL" id="CAJNNW010024465">
    <property type="protein sequence ID" value="CAE8672615.1"/>
    <property type="molecule type" value="Genomic_DNA"/>
</dbReference>
<gene>
    <name evidence="1" type="ORF">PGLA2088_LOCUS18150</name>
    <name evidence="2" type="ORF">PGLA2088_LOCUS47379</name>
</gene>
<evidence type="ECO:0000313" key="3">
    <source>
        <dbReference type="Proteomes" id="UP000626109"/>
    </source>
</evidence>
<evidence type="ECO:0000313" key="2">
    <source>
        <dbReference type="EMBL" id="CAE8734596.1"/>
    </source>
</evidence>
<protein>
    <submittedName>
        <fullName evidence="1">Uncharacterized protein</fullName>
    </submittedName>
</protein>